<proteinExistence type="predicted"/>
<reference evidence="3" key="1">
    <citation type="submission" date="2023-05" db="EMBL/GenBank/DDBJ databases">
        <title>Comparative genomics of Bacillaceae isolates and their secondary metabolite potential.</title>
        <authorList>
            <person name="Song L."/>
            <person name="Nielsen L.J."/>
            <person name="Mohite O."/>
            <person name="Xu X."/>
            <person name="Weber T."/>
            <person name="Kovacs A.T."/>
        </authorList>
    </citation>
    <scope>NUCLEOTIDE SEQUENCE</scope>
    <source>
        <strain evidence="3">B2_4</strain>
    </source>
</reference>
<evidence type="ECO:0000256" key="1">
    <source>
        <dbReference type="SAM" id="Coils"/>
    </source>
</evidence>
<dbReference type="EMBL" id="CP126084">
    <property type="protein sequence ID" value="WHX48306.1"/>
    <property type="molecule type" value="Genomic_DNA"/>
</dbReference>
<accession>A0AA95I2D8</accession>
<sequence length="239" mass="26317">MNDSLASSSASFHELKYELASGSAALNQMVRLVRDIPANCARISGMGLLKELEWFSEADTSLSPPLSASLADLIEYLRQVYEAGIAVQNVPNSLTNQLELAKDYYPMPREATGDAVSQELLQCYEASQRSLEAELRESAAELHILKSRLFAIQAAAEENRLQDGEKTVQEEGNLAAVEEQPDHFVTSEEDRPEMEAEEAEEAEFAAAPIILTEEQFSDEGQSAEESTEDASVQEVLQNK</sequence>
<name>A0AA95I2D8_9BACL</name>
<feature type="compositionally biased region" description="Acidic residues" evidence="2">
    <location>
        <begin position="190"/>
        <end position="203"/>
    </location>
</feature>
<keyword evidence="1" id="KW-0175">Coiled coil</keyword>
<gene>
    <name evidence="3" type="ORF">QNH46_19725</name>
</gene>
<feature type="compositionally biased region" description="Basic and acidic residues" evidence="2">
    <location>
        <begin position="180"/>
        <end position="189"/>
    </location>
</feature>
<dbReference type="KEGG" id="pwn:QNH46_19725"/>
<dbReference type="Proteomes" id="UP001177943">
    <property type="component" value="Chromosome"/>
</dbReference>
<feature type="compositionally biased region" description="Acidic residues" evidence="2">
    <location>
        <begin position="215"/>
        <end position="228"/>
    </location>
</feature>
<feature type="region of interest" description="Disordered" evidence="2">
    <location>
        <begin position="180"/>
        <end position="239"/>
    </location>
</feature>
<feature type="coiled-coil region" evidence="1">
    <location>
        <begin position="121"/>
        <end position="148"/>
    </location>
</feature>
<dbReference type="RefSeq" id="WP_283925725.1">
    <property type="nucleotide sequence ID" value="NZ_CP126084.1"/>
</dbReference>
<evidence type="ECO:0000313" key="4">
    <source>
        <dbReference type="Proteomes" id="UP001177943"/>
    </source>
</evidence>
<protein>
    <submittedName>
        <fullName evidence="3">Uncharacterized protein</fullName>
    </submittedName>
</protein>
<organism evidence="3 4">
    <name type="scientific">Paenibacillus woosongensis</name>
    <dbReference type="NCBI Taxonomy" id="307580"/>
    <lineage>
        <taxon>Bacteria</taxon>
        <taxon>Bacillati</taxon>
        <taxon>Bacillota</taxon>
        <taxon>Bacilli</taxon>
        <taxon>Bacillales</taxon>
        <taxon>Paenibacillaceae</taxon>
        <taxon>Paenibacillus</taxon>
    </lineage>
</organism>
<dbReference type="AlphaFoldDB" id="A0AA95I2D8"/>
<evidence type="ECO:0000256" key="2">
    <source>
        <dbReference type="SAM" id="MobiDB-lite"/>
    </source>
</evidence>
<evidence type="ECO:0000313" key="3">
    <source>
        <dbReference type="EMBL" id="WHX48306.1"/>
    </source>
</evidence>